<dbReference type="Gene3D" id="3.40.630.190">
    <property type="entry name" value="LCP protein"/>
    <property type="match status" value="1"/>
</dbReference>
<feature type="domain" description="Cell envelope-related transcriptional attenuator" evidence="5">
    <location>
        <begin position="87"/>
        <end position="236"/>
    </location>
</feature>
<dbReference type="NCBIfam" id="TIGR00350">
    <property type="entry name" value="lytR_cpsA_psr"/>
    <property type="match status" value="1"/>
</dbReference>
<evidence type="ECO:0000256" key="2">
    <source>
        <dbReference type="ARBA" id="ARBA00022692"/>
    </source>
</evidence>
<keyword evidence="4" id="KW-0472">Membrane</keyword>
<evidence type="ECO:0000256" key="1">
    <source>
        <dbReference type="ARBA" id="ARBA00006068"/>
    </source>
</evidence>
<proteinExistence type="inferred from homology"/>
<keyword evidence="4" id="KW-1133">Transmembrane helix</keyword>
<evidence type="ECO:0000259" key="5">
    <source>
        <dbReference type="Pfam" id="PF03816"/>
    </source>
</evidence>
<evidence type="ECO:0000313" key="6">
    <source>
        <dbReference type="EMBL" id="ASS90116.1"/>
    </source>
</evidence>
<dbReference type="EMBL" id="CP017703">
    <property type="protein sequence ID" value="ASS90116.1"/>
    <property type="molecule type" value="Genomic_DNA"/>
</dbReference>
<evidence type="ECO:0000313" key="7">
    <source>
        <dbReference type="Proteomes" id="UP000214606"/>
    </source>
</evidence>
<protein>
    <submittedName>
        <fullName evidence="6">Transcriptional regulator</fullName>
    </submittedName>
</protein>
<dbReference type="RefSeq" id="WP_094245090.1">
    <property type="nucleotide sequence ID" value="NZ_CP017703.1"/>
</dbReference>
<evidence type="ECO:0000256" key="4">
    <source>
        <dbReference type="ARBA" id="ARBA00022989"/>
    </source>
</evidence>
<keyword evidence="3" id="KW-0735">Signal-anchor</keyword>
<name>A0A223E4F5_9BACI</name>
<dbReference type="KEGG" id="apak:AP3564_07635"/>
<accession>A0A223E4F5</accession>
<sequence length="327" mass="36887">MNRRTRKKKKKKKLRAFGCLFLILFLIAGGYAVYLSIKLANVSFLAQEDLERGRKSELREQPVDPKKDNFSVLFIGVDARPGEKKSRSDALILASFNKDEKSIKMVSIPRDSRVKIPGHNRDKITHAHAFGGKDLTVETVENLLDIPVDYYVELNFNAFIDIVDALGGVEVNSDREFTEQDSKGRKNAIHIKKGVQTLNGEEALAYVRMRKKDPLGDIGRGKRQQEVIKAIIEKSSSLSAITKYDDIIDSLGKNLTTNFSIGNILALQKYAGSISSIESLTIDGHDNPINGTYYYQLEEDSLEEVSTELRNHLEYKRDFSINSSKLR</sequence>
<dbReference type="PANTHER" id="PTHR33392">
    <property type="entry name" value="POLYISOPRENYL-TEICHOIC ACID--PEPTIDOGLYCAN TEICHOIC ACID TRANSFERASE TAGU"/>
    <property type="match status" value="1"/>
</dbReference>
<evidence type="ECO:0000256" key="3">
    <source>
        <dbReference type="ARBA" id="ARBA00022968"/>
    </source>
</evidence>
<dbReference type="InterPro" id="IPR004474">
    <property type="entry name" value="LytR_CpsA_psr"/>
</dbReference>
<dbReference type="Proteomes" id="UP000214606">
    <property type="component" value="Chromosome"/>
</dbReference>
<comment type="similarity">
    <text evidence="1">Belongs to the LytR/CpsA/Psr (LCP) family.</text>
</comment>
<dbReference type="AlphaFoldDB" id="A0A223E4F5"/>
<gene>
    <name evidence="6" type="ORF">AP3564_07635</name>
</gene>
<organism evidence="6 7">
    <name type="scientific">Aeribacillus pallidus</name>
    <dbReference type="NCBI Taxonomy" id="33936"/>
    <lineage>
        <taxon>Bacteria</taxon>
        <taxon>Bacillati</taxon>
        <taxon>Bacillota</taxon>
        <taxon>Bacilli</taxon>
        <taxon>Bacillales</taxon>
        <taxon>Bacillaceae</taxon>
        <taxon>Aeribacillus</taxon>
    </lineage>
</organism>
<dbReference type="Pfam" id="PF03816">
    <property type="entry name" value="LytR_cpsA_psr"/>
    <property type="match status" value="1"/>
</dbReference>
<reference evidence="6 7" key="1">
    <citation type="submission" date="2016-10" db="EMBL/GenBank/DDBJ databases">
        <title>The whole genome sequencing and assembly of Aeribacillus pallidus KCTC3564 strain.</title>
        <authorList>
            <person name="Lee Y.-J."/>
            <person name="Park M.-K."/>
            <person name="Yi H."/>
            <person name="Bahn Y.-S."/>
            <person name="Kim J.F."/>
            <person name="Lee D.-W."/>
        </authorList>
    </citation>
    <scope>NUCLEOTIDE SEQUENCE [LARGE SCALE GENOMIC DNA]</scope>
    <source>
        <strain evidence="6 7">KCTC3564</strain>
    </source>
</reference>
<dbReference type="PANTHER" id="PTHR33392:SF3">
    <property type="entry name" value="POLYISOPRENYL-TEICHOIC ACID--PEPTIDOGLYCAN TEICHOIC ACID TRANSFERASE TAGT"/>
    <property type="match status" value="1"/>
</dbReference>
<dbReference type="InterPro" id="IPR050922">
    <property type="entry name" value="LytR/CpsA/Psr_CW_biosynth"/>
</dbReference>
<dbReference type="GO" id="GO:0071555">
    <property type="term" value="P:cell wall organization"/>
    <property type="evidence" value="ECO:0007669"/>
    <property type="project" value="UniProtKB-KW"/>
</dbReference>
<keyword evidence="2" id="KW-0812">Transmembrane</keyword>